<feature type="compositionally biased region" description="Low complexity" evidence="1">
    <location>
        <begin position="51"/>
        <end position="64"/>
    </location>
</feature>
<organism evidence="2 3">
    <name type="scientific">Teratosphaeria destructans</name>
    <dbReference type="NCBI Taxonomy" id="418781"/>
    <lineage>
        <taxon>Eukaryota</taxon>
        <taxon>Fungi</taxon>
        <taxon>Dikarya</taxon>
        <taxon>Ascomycota</taxon>
        <taxon>Pezizomycotina</taxon>
        <taxon>Dothideomycetes</taxon>
        <taxon>Dothideomycetidae</taxon>
        <taxon>Mycosphaerellales</taxon>
        <taxon>Teratosphaeriaceae</taxon>
        <taxon>Teratosphaeria</taxon>
    </lineage>
</organism>
<feature type="region of interest" description="Disordered" evidence="1">
    <location>
        <begin position="51"/>
        <end position="84"/>
    </location>
</feature>
<dbReference type="OrthoDB" id="2093409at2759"/>
<gene>
    <name evidence="2" type="ORF">Tdes44962_MAKER00494</name>
</gene>
<name>A0A9W7SQ92_9PEZI</name>
<reference evidence="2 3" key="2">
    <citation type="journal article" date="2021" name="Curr. Genet.">
        <title>Genetic response to nitrogen starvation in the aggressive Eucalyptus foliar pathogen Teratosphaeria destructans.</title>
        <authorList>
            <person name="Havenga M."/>
            <person name="Wingfield B.D."/>
            <person name="Wingfield M.J."/>
            <person name="Dreyer L.L."/>
            <person name="Roets F."/>
            <person name="Aylward J."/>
        </authorList>
    </citation>
    <scope>NUCLEOTIDE SEQUENCE [LARGE SCALE GENOMIC DNA]</scope>
    <source>
        <strain evidence="2">CMW44962</strain>
    </source>
</reference>
<sequence>MAPVSFFEKPGQYISWAMRRKPAIFWSLVVGGMGPVVAVCSPRDRVLAMDGDADAASASTADGPARPENVWRWPETANPSDIPE</sequence>
<proteinExistence type="predicted"/>
<dbReference type="AlphaFoldDB" id="A0A9W7SQ92"/>
<comment type="caution">
    <text evidence="2">The sequence shown here is derived from an EMBL/GenBank/DDBJ whole genome shotgun (WGS) entry which is preliminary data.</text>
</comment>
<evidence type="ECO:0000313" key="3">
    <source>
        <dbReference type="Proteomes" id="UP001138500"/>
    </source>
</evidence>
<dbReference type="EMBL" id="RIBY02001978">
    <property type="protein sequence ID" value="KAH9826530.1"/>
    <property type="molecule type" value="Genomic_DNA"/>
</dbReference>
<keyword evidence="3" id="KW-1185">Reference proteome</keyword>
<dbReference type="Proteomes" id="UP001138500">
    <property type="component" value="Unassembled WGS sequence"/>
</dbReference>
<evidence type="ECO:0000256" key="1">
    <source>
        <dbReference type="SAM" id="MobiDB-lite"/>
    </source>
</evidence>
<accession>A0A9W7SQ92</accession>
<protein>
    <submittedName>
        <fullName evidence="2">NADH-ubiquinone oxidoreductase</fullName>
    </submittedName>
</protein>
<evidence type="ECO:0000313" key="2">
    <source>
        <dbReference type="EMBL" id="KAH9826530.1"/>
    </source>
</evidence>
<reference evidence="2 3" key="1">
    <citation type="journal article" date="2018" name="IMA Fungus">
        <title>IMA Genome-F 10: Nine draft genome sequences of Claviceps purpurea s.lat., including C. arundinis, C. humidiphila, and C. cf. spartinae, pseudomolecules for the pitch canker pathogen Fusarium circinatum, draft genome of Davidsoniella eucalypti, Grosmannia galeiformis, Quambalaria eucalypti, and Teratosphaeria destructans.</title>
        <authorList>
            <person name="Wingfield B.D."/>
            <person name="Liu M."/>
            <person name="Nguyen H.D."/>
            <person name="Lane F.A."/>
            <person name="Morgan S.W."/>
            <person name="De Vos L."/>
            <person name="Wilken P.M."/>
            <person name="Duong T.A."/>
            <person name="Aylward J."/>
            <person name="Coetzee M.P."/>
            <person name="Dadej K."/>
            <person name="De Beer Z.W."/>
            <person name="Findlay W."/>
            <person name="Havenga M."/>
            <person name="Kolarik M."/>
            <person name="Menzies J.G."/>
            <person name="Naidoo K."/>
            <person name="Pochopski O."/>
            <person name="Shoukouhi P."/>
            <person name="Santana Q.C."/>
            <person name="Seifert K.A."/>
            <person name="Soal N."/>
            <person name="Steenkamp E.T."/>
            <person name="Tatham C.T."/>
            <person name="van der Nest M.A."/>
            <person name="Wingfield M.J."/>
        </authorList>
    </citation>
    <scope>NUCLEOTIDE SEQUENCE [LARGE SCALE GENOMIC DNA]</scope>
    <source>
        <strain evidence="2">CMW44962</strain>
    </source>
</reference>